<feature type="region of interest" description="Disordered" evidence="2">
    <location>
        <begin position="797"/>
        <end position="898"/>
    </location>
</feature>
<dbReference type="GO" id="GO:0005509">
    <property type="term" value="F:calcium ion binding"/>
    <property type="evidence" value="ECO:0007669"/>
    <property type="project" value="InterPro"/>
</dbReference>
<feature type="compositionally biased region" description="Low complexity" evidence="2">
    <location>
        <begin position="221"/>
        <end position="245"/>
    </location>
</feature>
<feature type="compositionally biased region" description="Basic and acidic residues" evidence="2">
    <location>
        <begin position="825"/>
        <end position="839"/>
    </location>
</feature>
<dbReference type="PROSITE" id="PS50031">
    <property type="entry name" value="EH"/>
    <property type="match status" value="2"/>
</dbReference>
<dbReference type="PANTHER" id="PTHR11216">
    <property type="entry name" value="EH DOMAIN"/>
    <property type="match status" value="1"/>
</dbReference>
<dbReference type="CDD" id="cd00052">
    <property type="entry name" value="EH"/>
    <property type="match status" value="2"/>
</dbReference>
<feature type="domain" description="EF-hand" evidence="4">
    <location>
        <begin position="1"/>
        <end position="34"/>
    </location>
</feature>
<feature type="compositionally biased region" description="Basic and acidic residues" evidence="2">
    <location>
        <begin position="1068"/>
        <end position="1078"/>
    </location>
</feature>
<organism evidence="5">
    <name type="scientific">Musa acuminata subsp. malaccensis</name>
    <name type="common">Wild banana</name>
    <name type="synonym">Musa malaccensis</name>
    <dbReference type="NCBI Taxonomy" id="214687"/>
    <lineage>
        <taxon>Eukaryota</taxon>
        <taxon>Viridiplantae</taxon>
        <taxon>Streptophyta</taxon>
        <taxon>Embryophyta</taxon>
        <taxon>Tracheophyta</taxon>
        <taxon>Spermatophyta</taxon>
        <taxon>Magnoliopsida</taxon>
        <taxon>Liliopsida</taxon>
        <taxon>Zingiberales</taxon>
        <taxon>Musaceae</taxon>
        <taxon>Musa</taxon>
    </lineage>
</organism>
<feature type="compositionally biased region" description="Polar residues" evidence="2">
    <location>
        <begin position="98"/>
        <end position="186"/>
    </location>
</feature>
<reference evidence="5" key="1">
    <citation type="submission" date="2021-03" db="EMBL/GenBank/DDBJ databases">
        <authorList>
            <consortium name="Genoscope - CEA"/>
            <person name="William W."/>
        </authorList>
    </citation>
    <scope>NUCLEOTIDE SEQUENCE</scope>
    <source>
        <strain evidence="5">Doubled-haploid Pahang</strain>
    </source>
</reference>
<dbReference type="EMBL" id="HG996472">
    <property type="protein sequence ID" value="CAG1831479.1"/>
    <property type="molecule type" value="Genomic_DNA"/>
</dbReference>
<keyword evidence="1" id="KW-0175">Coiled coil</keyword>
<dbReference type="SMART" id="SM00027">
    <property type="entry name" value="EH"/>
    <property type="match status" value="2"/>
</dbReference>
<dbReference type="Pfam" id="PF12763">
    <property type="entry name" value="EH"/>
    <property type="match status" value="2"/>
</dbReference>
<dbReference type="SUPFAM" id="SSF47473">
    <property type="entry name" value="EF-hand"/>
    <property type="match status" value="2"/>
</dbReference>
<dbReference type="PROSITE" id="PS50222">
    <property type="entry name" value="EF_HAND_2"/>
    <property type="match status" value="2"/>
</dbReference>
<feature type="domain" description="EH" evidence="3">
    <location>
        <begin position="432"/>
        <end position="515"/>
    </location>
</feature>
<evidence type="ECO:0000256" key="2">
    <source>
        <dbReference type="SAM" id="MobiDB-lite"/>
    </source>
</evidence>
<dbReference type="AlphaFoldDB" id="A0A8D6ZLK4"/>
<feature type="coiled-coil region" evidence="1">
    <location>
        <begin position="601"/>
        <end position="674"/>
    </location>
</feature>
<dbReference type="InterPro" id="IPR002048">
    <property type="entry name" value="EF_hand_dom"/>
</dbReference>
<feature type="compositionally biased region" description="Low complexity" evidence="2">
    <location>
        <begin position="406"/>
        <end position="417"/>
    </location>
</feature>
<feature type="compositionally biased region" description="Gly residues" evidence="2">
    <location>
        <begin position="206"/>
        <end position="216"/>
    </location>
</feature>
<feature type="region of interest" description="Disordered" evidence="2">
    <location>
        <begin position="95"/>
        <end position="314"/>
    </location>
</feature>
<gene>
    <name evidence="5" type="ORF">GSMUA_347330.1</name>
</gene>
<proteinExistence type="predicted"/>
<evidence type="ECO:0000259" key="4">
    <source>
        <dbReference type="PROSITE" id="PS50222"/>
    </source>
</evidence>
<feature type="compositionally biased region" description="Low complexity" evidence="2">
    <location>
        <begin position="189"/>
        <end position="202"/>
    </location>
</feature>
<feature type="region of interest" description="Disordered" evidence="2">
    <location>
        <begin position="384"/>
        <end position="421"/>
    </location>
</feature>
<protein>
    <submittedName>
        <fullName evidence="5">(wild Malaysian banana) hypothetical protein</fullName>
    </submittedName>
</protein>
<evidence type="ECO:0000256" key="1">
    <source>
        <dbReference type="SAM" id="Coils"/>
    </source>
</evidence>
<dbReference type="Gene3D" id="1.10.238.10">
    <property type="entry name" value="EF-hand"/>
    <property type="match status" value="2"/>
</dbReference>
<dbReference type="InterPro" id="IPR000261">
    <property type="entry name" value="EH_dom"/>
</dbReference>
<dbReference type="InterPro" id="IPR011992">
    <property type="entry name" value="EF-hand-dom_pair"/>
</dbReference>
<evidence type="ECO:0000313" key="5">
    <source>
        <dbReference type="EMBL" id="CAG1831479.1"/>
    </source>
</evidence>
<feature type="compositionally biased region" description="Polar residues" evidence="2">
    <location>
        <begin position="246"/>
        <end position="260"/>
    </location>
</feature>
<feature type="compositionally biased region" description="Basic and acidic residues" evidence="2">
    <location>
        <begin position="876"/>
        <end position="887"/>
    </location>
</feature>
<feature type="compositionally biased region" description="Polar residues" evidence="2">
    <location>
        <begin position="814"/>
        <end position="824"/>
    </location>
</feature>
<dbReference type="SMART" id="SM00054">
    <property type="entry name" value="EFh"/>
    <property type="match status" value="4"/>
</dbReference>
<sequence>MDVFDEYFKRADLDRDGKISGPEAVAFFQGSNLPKNVLAQVWMYADQNRIGFLGRPEFYNALKLVTVAQSGRQLTPEIVKSALYGPASAKIPAPKINPVSSPAPQLNSAATPTAPTNSSRSPNQFGATSQLNSAATSMVPTNSLPLSSNPLGTVAPNTPQNVGFRPTQSPQNAVMNQQFPTANSNFMRPPQATPAAAAAPTQMQGGNLGSTTGGSVAGPHLPSSSNLSLSTDWLGGKSSGSSVGGTPQTPNRGSIPSQSLDGFGLTLSGTTGVPSKPQMKSALSSTVSPKRLEPNLPPSKPNEPNTPVVSGNDFSSDSFFGANVSSAASQEKSDSNILDLSVKNMANSSSVASVAAGPQSFIRPGQLDPFQNAGLLLPAGSQLQQAQSNVKQNQLDNRKTSSAPTASNGAAGLASSAPNQPQIQWPKITQADIKKYTNVFVNVDKDRDGKITGEQARTLFLSWKLPREVLKQVWDLSDQDNDSMLSLREFCIALYLMERSREGFPLPSVLPSNIMYDETLLRSTGMPSAAYGVPTWQPGLPQQSLRGSHPVMPTTGIRAPIQNSDPSQAFSAAQPMQQTLGKPGLDNHMLKNLGNDRQTTVNLKNQEATNVDNKVQEVEKQIMDSREKIEFYRTKMQELVLYKSRCDNRLNEITERASADRREVELLAKKYEEKYKQVGELASKLAVEEAKHRDIQERKMELHNAIVKMEQGGSADGLLQVRVDRIQSDLEGLEKALNERCKQYDVHVKATTSIELPFGWESGPTEGVADWDEDWDKFEDEGFTVVKDLMSVVDTASGEYPKSPSIWSDKASMDETSPVASSRNVDGKNEKLYDTHERMNGSTYDNSEEGLTRSPGSPGSTLESPFNSTQFGIHDNSSRTKESHSDQVDAESTVSGDKYMDEPWTFDDTDSVWKVKNDALYSLETEYGGGAQNTFFMSDFGSIKSNSPSASSVFEKEKSSFFDDSVPSSPMFNSASSSKFNSGQEDYSFNSFGRFDSFATHESGSFTARESLSRFDSNVSMSRPETLARFDSISSKREVGNRRGFESFDDADPFGSTGPFKSSGGHSPRQDSDNWRAF</sequence>
<dbReference type="PANTHER" id="PTHR11216:SF161">
    <property type="entry name" value="CALCIUM-BINDING EF HAND FAMILY PROTEIN"/>
    <property type="match status" value="1"/>
</dbReference>
<feature type="compositionally biased region" description="Polar residues" evidence="2">
    <location>
        <begin position="384"/>
        <end position="405"/>
    </location>
</feature>
<accession>A0A8D6ZLK4</accession>
<feature type="region of interest" description="Disordered" evidence="2">
    <location>
        <begin position="1041"/>
        <end position="1078"/>
    </location>
</feature>
<name>A0A8D6ZLK4_MUSAM</name>
<feature type="domain" description="EF-hand" evidence="4">
    <location>
        <begin position="465"/>
        <end position="500"/>
    </location>
</feature>
<feature type="domain" description="EH" evidence="3">
    <location>
        <begin position="1"/>
        <end position="90"/>
    </location>
</feature>
<feature type="compositionally biased region" description="Polar residues" evidence="2">
    <location>
        <begin position="854"/>
        <end position="871"/>
    </location>
</feature>
<evidence type="ECO:0000259" key="3">
    <source>
        <dbReference type="PROSITE" id="PS50031"/>
    </source>
</evidence>